<evidence type="ECO:0000256" key="1">
    <source>
        <dbReference type="SAM" id="SignalP"/>
    </source>
</evidence>
<gene>
    <name evidence="2" type="ORF">TPAB3V08_LOCUS716</name>
</gene>
<accession>A0ABN7NCS1</accession>
<evidence type="ECO:0000313" key="2">
    <source>
        <dbReference type="EMBL" id="CAG2053665.1"/>
    </source>
</evidence>
<comment type="caution">
    <text evidence="2">The sequence shown here is derived from an EMBL/GenBank/DDBJ whole genome shotgun (WGS) entry which is preliminary data.</text>
</comment>
<feature type="signal peptide" evidence="1">
    <location>
        <begin position="1"/>
        <end position="20"/>
    </location>
</feature>
<feature type="chain" id="PRO_5046531458" evidence="1">
    <location>
        <begin position="21"/>
        <end position="222"/>
    </location>
</feature>
<sequence length="222" mass="25841">MFQNTLLVVTVCLITSLAWAYVQKRSLTQVTWMQEERWHAFPTLKLQPNSTTIIKARRYTSLSKSIGNFARKYLLEMRHIYHAYRSELNLLQCMAQYFDIRLQSLSHRHYSTIDLTGFAAELSTISQTIDSLQHTVANMTTKLINTIMAEDKSPRETLSLIDSVRAAMTALIMSVFGDSRMRILTTLLDNMIQVFINNQLFRCASQYVQKRVWDWVETEQSQ</sequence>
<evidence type="ECO:0000313" key="3">
    <source>
        <dbReference type="Proteomes" id="UP001153148"/>
    </source>
</evidence>
<dbReference type="EMBL" id="CAJPIN010000571">
    <property type="protein sequence ID" value="CAG2053665.1"/>
    <property type="molecule type" value="Genomic_DNA"/>
</dbReference>
<organism evidence="2 3">
    <name type="scientific">Timema podura</name>
    <name type="common">Walking stick</name>
    <dbReference type="NCBI Taxonomy" id="61482"/>
    <lineage>
        <taxon>Eukaryota</taxon>
        <taxon>Metazoa</taxon>
        <taxon>Ecdysozoa</taxon>
        <taxon>Arthropoda</taxon>
        <taxon>Hexapoda</taxon>
        <taxon>Insecta</taxon>
        <taxon>Pterygota</taxon>
        <taxon>Neoptera</taxon>
        <taxon>Polyneoptera</taxon>
        <taxon>Phasmatodea</taxon>
        <taxon>Timematodea</taxon>
        <taxon>Timematoidea</taxon>
        <taxon>Timematidae</taxon>
        <taxon>Timema</taxon>
    </lineage>
</organism>
<reference evidence="2" key="1">
    <citation type="submission" date="2021-03" db="EMBL/GenBank/DDBJ databases">
        <authorList>
            <person name="Tran Van P."/>
        </authorList>
    </citation>
    <scope>NUCLEOTIDE SEQUENCE</scope>
</reference>
<protein>
    <submittedName>
        <fullName evidence="2">Uncharacterized protein</fullName>
    </submittedName>
</protein>
<name>A0ABN7NCS1_TIMPD</name>
<proteinExistence type="predicted"/>
<dbReference type="Proteomes" id="UP001153148">
    <property type="component" value="Unassembled WGS sequence"/>
</dbReference>
<keyword evidence="3" id="KW-1185">Reference proteome</keyword>
<keyword evidence="1" id="KW-0732">Signal</keyword>